<dbReference type="Proteomes" id="UP000005954">
    <property type="component" value="Unassembled WGS sequence"/>
</dbReference>
<dbReference type="HOGENOM" id="CLU_3122280_0_0_5"/>
<dbReference type="STRING" id="89187.ISM_02555"/>
<keyword evidence="2" id="KW-1185">Reference proteome</keyword>
<protein>
    <submittedName>
        <fullName evidence="1">Uncharacterized protein</fullName>
    </submittedName>
</protein>
<reference evidence="1 2" key="1">
    <citation type="submission" date="2005-12" db="EMBL/GenBank/DDBJ databases">
        <authorList>
            <person name="Moran M.A."/>
            <person name="Ferriera S."/>
            <person name="Johnson J."/>
            <person name="Kravitz S."/>
            <person name="Halpern A."/>
            <person name="Remington K."/>
            <person name="Beeson K."/>
            <person name="Tran B."/>
            <person name="Rogers Y.-H."/>
            <person name="Friedman R."/>
            <person name="Venter J.C."/>
        </authorList>
    </citation>
    <scope>NUCLEOTIDE SEQUENCE [LARGE SCALE GENOMIC DNA]</scope>
    <source>
        <strain evidence="2">ATCC BAA-591 / DSM 15170 / ISM</strain>
    </source>
</reference>
<gene>
    <name evidence="1" type="ORF">ISM_02555</name>
</gene>
<sequence>MLVLLGRIELPTSPLPRVRSTTELQQQREGLIDSIQSLCNPLLDPFSQLL</sequence>
<proteinExistence type="predicted"/>
<comment type="caution">
    <text evidence="1">The sequence shown here is derived from an EMBL/GenBank/DDBJ whole genome shotgun (WGS) entry which is preliminary data.</text>
</comment>
<name>A3SIF3_ROSNI</name>
<organism evidence="1 2">
    <name type="scientific">Roseovarius nubinhibens (strain ATCC BAA-591 / DSM 15170 / ISM)</name>
    <dbReference type="NCBI Taxonomy" id="89187"/>
    <lineage>
        <taxon>Bacteria</taxon>
        <taxon>Pseudomonadati</taxon>
        <taxon>Pseudomonadota</taxon>
        <taxon>Alphaproteobacteria</taxon>
        <taxon>Rhodobacterales</taxon>
        <taxon>Roseobacteraceae</taxon>
        <taxon>Roseovarius</taxon>
    </lineage>
</organism>
<evidence type="ECO:0000313" key="1">
    <source>
        <dbReference type="EMBL" id="EAP77134.1"/>
    </source>
</evidence>
<evidence type="ECO:0000313" key="2">
    <source>
        <dbReference type="Proteomes" id="UP000005954"/>
    </source>
</evidence>
<dbReference type="AlphaFoldDB" id="A3SIF3"/>
<accession>A3SIF3</accession>
<dbReference type="EMBL" id="AALY01000001">
    <property type="protein sequence ID" value="EAP77134.1"/>
    <property type="molecule type" value="Genomic_DNA"/>
</dbReference>